<dbReference type="SUPFAM" id="SSF47565">
    <property type="entry name" value="Insect pheromone/odorant-binding proteins"/>
    <property type="match status" value="1"/>
</dbReference>
<organism evidence="6 7">
    <name type="scientific">Brenthis ino</name>
    <name type="common">lesser marbled fritillary</name>
    <dbReference type="NCBI Taxonomy" id="405034"/>
    <lineage>
        <taxon>Eukaryota</taxon>
        <taxon>Metazoa</taxon>
        <taxon>Ecdysozoa</taxon>
        <taxon>Arthropoda</taxon>
        <taxon>Hexapoda</taxon>
        <taxon>Insecta</taxon>
        <taxon>Pterygota</taxon>
        <taxon>Neoptera</taxon>
        <taxon>Endopterygota</taxon>
        <taxon>Lepidoptera</taxon>
        <taxon>Glossata</taxon>
        <taxon>Ditrysia</taxon>
        <taxon>Papilionoidea</taxon>
        <taxon>Nymphalidae</taxon>
        <taxon>Heliconiinae</taxon>
        <taxon>Argynnini</taxon>
        <taxon>Brenthis</taxon>
    </lineage>
</organism>
<keyword evidence="3" id="KW-0964">Secreted</keyword>
<evidence type="ECO:0000313" key="6">
    <source>
        <dbReference type="EMBL" id="CAH0724706.1"/>
    </source>
</evidence>
<evidence type="ECO:0000256" key="5">
    <source>
        <dbReference type="SAM" id="SignalP"/>
    </source>
</evidence>
<dbReference type="CDD" id="cd23992">
    <property type="entry name" value="PBP_GOBP"/>
    <property type="match status" value="1"/>
</dbReference>
<evidence type="ECO:0000256" key="3">
    <source>
        <dbReference type="ARBA" id="ARBA00022525"/>
    </source>
</evidence>
<evidence type="ECO:0000256" key="1">
    <source>
        <dbReference type="ARBA" id="ARBA00004613"/>
    </source>
</evidence>
<keyword evidence="4 5" id="KW-0732">Signal</keyword>
<dbReference type="Proteomes" id="UP000838878">
    <property type="component" value="Chromosome 4"/>
</dbReference>
<feature type="non-terminal residue" evidence="6">
    <location>
        <position position="138"/>
    </location>
</feature>
<evidence type="ECO:0000313" key="7">
    <source>
        <dbReference type="Proteomes" id="UP000838878"/>
    </source>
</evidence>
<dbReference type="PANTHER" id="PTHR11857">
    <property type="entry name" value="ODORANT BINDING PROTEIN-RELATED"/>
    <property type="match status" value="1"/>
</dbReference>
<dbReference type="InterPro" id="IPR006170">
    <property type="entry name" value="PBP/GOBP"/>
</dbReference>
<protein>
    <submittedName>
        <fullName evidence="6">Uncharacterized protein</fullName>
    </submittedName>
</protein>
<dbReference type="PANTHER" id="PTHR11857:SF43">
    <property type="entry name" value="GEO07291P1-RELATED"/>
    <property type="match status" value="1"/>
</dbReference>
<evidence type="ECO:0000256" key="4">
    <source>
        <dbReference type="ARBA" id="ARBA00022729"/>
    </source>
</evidence>
<reference evidence="6" key="1">
    <citation type="submission" date="2021-12" db="EMBL/GenBank/DDBJ databases">
        <authorList>
            <person name="Martin H S."/>
        </authorList>
    </citation>
    <scope>NUCLEOTIDE SEQUENCE</scope>
</reference>
<accession>A0A8J9YEF4</accession>
<dbReference type="AlphaFoldDB" id="A0A8J9YEF4"/>
<evidence type="ECO:0000256" key="2">
    <source>
        <dbReference type="ARBA" id="ARBA00008098"/>
    </source>
</evidence>
<dbReference type="GO" id="GO:0005549">
    <property type="term" value="F:odorant binding"/>
    <property type="evidence" value="ECO:0007669"/>
    <property type="project" value="InterPro"/>
</dbReference>
<dbReference type="GO" id="GO:0005615">
    <property type="term" value="C:extracellular space"/>
    <property type="evidence" value="ECO:0007669"/>
    <property type="project" value="TreeGrafter"/>
</dbReference>
<feature type="chain" id="PRO_5035470325" evidence="5">
    <location>
        <begin position="18"/>
        <end position="138"/>
    </location>
</feature>
<feature type="signal peptide" evidence="5">
    <location>
        <begin position="1"/>
        <end position="17"/>
    </location>
</feature>
<comment type="subcellular location">
    <subcellularLocation>
        <location evidence="1">Secreted</location>
    </subcellularLocation>
</comment>
<keyword evidence="7" id="KW-1185">Reference proteome</keyword>
<dbReference type="Pfam" id="PF01395">
    <property type="entry name" value="PBP_GOBP"/>
    <property type="match status" value="1"/>
</dbReference>
<proteinExistence type="inferred from homology"/>
<dbReference type="Gene3D" id="1.10.238.20">
    <property type="entry name" value="Pheromone/general odorant binding protein domain"/>
    <property type="match status" value="1"/>
</dbReference>
<comment type="similarity">
    <text evidence="2">Belongs to the PBP/GOBP family.</text>
</comment>
<dbReference type="SMART" id="SM00708">
    <property type="entry name" value="PhBP"/>
    <property type="match status" value="1"/>
</dbReference>
<dbReference type="EMBL" id="OV170224">
    <property type="protein sequence ID" value="CAH0724706.1"/>
    <property type="molecule type" value="Genomic_DNA"/>
</dbReference>
<name>A0A8J9YEF4_9NEOP</name>
<dbReference type="InterPro" id="IPR036728">
    <property type="entry name" value="PBP_GOBP_sf"/>
</dbReference>
<sequence>MKAVWFLTFLSTALVQGKNVDNVVVIPQEFVPAIIKASSECIEKYNMPADTLQKVFDEELDDSENGKKYLHCLGCDTGYLDVSGNIVKDKVLQIVGPYKKKVNAVVDECNQIKYSDEFETAYRRIMCFYIKSEIHFKT</sequence>
<dbReference type="GO" id="GO:0007608">
    <property type="term" value="P:sensory perception of smell"/>
    <property type="evidence" value="ECO:0007669"/>
    <property type="project" value="TreeGrafter"/>
</dbReference>
<gene>
    <name evidence="6" type="ORF">BINO364_LOCUS10385</name>
</gene>
<dbReference type="OrthoDB" id="8194670at2759"/>